<dbReference type="Pfam" id="PF17774">
    <property type="entry name" value="YlmH_RBD"/>
    <property type="match status" value="1"/>
</dbReference>
<evidence type="ECO:0000259" key="2">
    <source>
        <dbReference type="SMART" id="SM00363"/>
    </source>
</evidence>
<sequence>MDIYQHFRKEERHFVDQVVSWRDQVNQFYTAKISDFLDPREQFIFQSVIGQDEQLNLSFSGGYQGAERKQAALAPYYEELTDNDFPITLLMATYSTRFNQIEHRDVLGAFFSLGMKHKKLGDINVDAEQGLIQLAVSHDVADFVSLHFTQIKQTSIQFKKIEQERALSVAALWRYHETTVSSLRLDVLVKHVYRISRSQAAQLIGKGYLKVNFKVVEDPAFKVEAGDLLSCRGKGRSKLISILGETKKEKWRIEYGILEK</sequence>
<dbReference type="Pfam" id="PF21278">
    <property type="entry name" value="YlmH_1st"/>
    <property type="match status" value="1"/>
</dbReference>
<dbReference type="RefSeq" id="WP_091494455.1">
    <property type="nucleotide sequence ID" value="NZ_FODJ01000001.1"/>
</dbReference>
<organism evidence="3 4">
    <name type="scientific">Amphibacillus marinus</name>
    <dbReference type="NCBI Taxonomy" id="872970"/>
    <lineage>
        <taxon>Bacteria</taxon>
        <taxon>Bacillati</taxon>
        <taxon>Bacillota</taxon>
        <taxon>Bacilli</taxon>
        <taxon>Bacillales</taxon>
        <taxon>Bacillaceae</taxon>
        <taxon>Amphibacillus</taxon>
    </lineage>
</organism>
<evidence type="ECO:0000313" key="4">
    <source>
        <dbReference type="Proteomes" id="UP000199300"/>
    </source>
</evidence>
<dbReference type="EMBL" id="FODJ01000001">
    <property type="protein sequence ID" value="SEN62372.1"/>
    <property type="molecule type" value="Genomic_DNA"/>
</dbReference>
<dbReference type="PROSITE" id="PS50889">
    <property type="entry name" value="S4"/>
    <property type="match status" value="1"/>
</dbReference>
<dbReference type="InterPro" id="IPR002942">
    <property type="entry name" value="S4_RNA-bd"/>
</dbReference>
<keyword evidence="4" id="KW-1185">Reference proteome</keyword>
<dbReference type="Pfam" id="PF01479">
    <property type="entry name" value="S4"/>
    <property type="match status" value="1"/>
</dbReference>
<dbReference type="PANTHER" id="PTHR13633:SF3">
    <property type="entry name" value="MITOCHONDRIAL TRANSCRIPTION RESCUE FACTOR 1"/>
    <property type="match status" value="1"/>
</dbReference>
<dbReference type="STRING" id="872970.SAMN04488134_101500"/>
<dbReference type="CDD" id="cd00165">
    <property type="entry name" value="S4"/>
    <property type="match status" value="1"/>
</dbReference>
<dbReference type="Gene3D" id="3.30.70.330">
    <property type="match status" value="1"/>
</dbReference>
<dbReference type="Gene3D" id="3.30.1370.160">
    <property type="match status" value="1"/>
</dbReference>
<dbReference type="InterPro" id="IPR040591">
    <property type="entry name" value="RqcP2_RBD"/>
</dbReference>
<proteinExistence type="predicted"/>
<dbReference type="Gene3D" id="3.10.290.10">
    <property type="entry name" value="RNA-binding S4 domain"/>
    <property type="match status" value="1"/>
</dbReference>
<dbReference type="Proteomes" id="UP000199300">
    <property type="component" value="Unassembled WGS sequence"/>
</dbReference>
<dbReference type="InterPro" id="IPR012677">
    <property type="entry name" value="Nucleotide-bd_a/b_plait_sf"/>
</dbReference>
<accession>A0A1H8I206</accession>
<dbReference type="SMART" id="SM00363">
    <property type="entry name" value="S4"/>
    <property type="match status" value="1"/>
</dbReference>
<reference evidence="3 4" key="1">
    <citation type="submission" date="2016-10" db="EMBL/GenBank/DDBJ databases">
        <authorList>
            <person name="de Groot N.N."/>
        </authorList>
    </citation>
    <scope>NUCLEOTIDE SEQUENCE [LARGE SCALE GENOMIC DNA]</scope>
    <source>
        <strain evidence="3 4">CGMCC 1.10434</strain>
    </source>
</reference>
<dbReference type="AlphaFoldDB" id="A0A1H8I206"/>
<dbReference type="InterPro" id="IPR036986">
    <property type="entry name" value="S4_RNA-bd_sf"/>
</dbReference>
<dbReference type="SUPFAM" id="SSF55174">
    <property type="entry name" value="Alpha-L RNA-binding motif"/>
    <property type="match status" value="1"/>
</dbReference>
<dbReference type="GO" id="GO:0003723">
    <property type="term" value="F:RNA binding"/>
    <property type="evidence" value="ECO:0007669"/>
    <property type="project" value="UniProtKB-KW"/>
</dbReference>
<dbReference type="PANTHER" id="PTHR13633">
    <property type="entry name" value="MITOCHONDRIAL TRANSCRIPTION RESCUE FACTOR 1"/>
    <property type="match status" value="1"/>
</dbReference>
<feature type="domain" description="RNA-binding S4" evidence="2">
    <location>
        <begin position="183"/>
        <end position="248"/>
    </location>
</feature>
<evidence type="ECO:0000313" key="3">
    <source>
        <dbReference type="EMBL" id="SEN62372.1"/>
    </source>
</evidence>
<protein>
    <submittedName>
        <fullName evidence="3">RNA-binding protein YlmH, contains S4-like domain</fullName>
    </submittedName>
</protein>
<gene>
    <name evidence="3" type="ORF">SAMN04488134_101500</name>
</gene>
<keyword evidence="1" id="KW-0694">RNA-binding</keyword>
<name>A0A1H8I206_9BACI</name>
<evidence type="ECO:0000256" key="1">
    <source>
        <dbReference type="PROSITE-ProRule" id="PRU00182"/>
    </source>
</evidence>
<dbReference type="OrthoDB" id="9812787at2"/>
<dbReference type="InterPro" id="IPR048443">
    <property type="entry name" value="RqcP2_N"/>
</dbReference>